<proteinExistence type="predicted"/>
<feature type="compositionally biased region" description="Low complexity" evidence="1">
    <location>
        <begin position="89"/>
        <end position="101"/>
    </location>
</feature>
<sequence length="165" mass="17697">MLYQDAANFEVGPNSSPAPYVTMSRGQSSRTRTPDAGSAPTTPSRPRPQAGTPSTVKKRSQHFESPTKATDPRSPFSPSRHLDQQTARLGAASSLSGPSVSSRINLSAWKSGLDKNLFPDKPVAPTPTEILSSASGARPMPVWTVVVSDSETENEMYLNANRIRS</sequence>
<comment type="caution">
    <text evidence="2">The sequence shown here is derived from an EMBL/GenBank/DDBJ whole genome shotgun (WGS) entry which is preliminary data.</text>
</comment>
<evidence type="ECO:0000256" key="1">
    <source>
        <dbReference type="SAM" id="MobiDB-lite"/>
    </source>
</evidence>
<name>A0A4Y7TDZ4_COPMI</name>
<evidence type="ECO:0000313" key="2">
    <source>
        <dbReference type="EMBL" id="TEB32396.1"/>
    </source>
</evidence>
<gene>
    <name evidence="2" type="ORF">FA13DRAFT_251480</name>
</gene>
<feature type="region of interest" description="Disordered" evidence="1">
    <location>
        <begin position="1"/>
        <end position="101"/>
    </location>
</feature>
<evidence type="ECO:0000313" key="3">
    <source>
        <dbReference type="Proteomes" id="UP000298030"/>
    </source>
</evidence>
<dbReference type="EMBL" id="QPFP01000015">
    <property type="protein sequence ID" value="TEB32396.1"/>
    <property type="molecule type" value="Genomic_DNA"/>
</dbReference>
<keyword evidence="3" id="KW-1185">Reference proteome</keyword>
<reference evidence="2 3" key="1">
    <citation type="journal article" date="2019" name="Nat. Ecol. Evol.">
        <title>Megaphylogeny resolves global patterns of mushroom evolution.</title>
        <authorList>
            <person name="Varga T."/>
            <person name="Krizsan K."/>
            <person name="Foldi C."/>
            <person name="Dima B."/>
            <person name="Sanchez-Garcia M."/>
            <person name="Sanchez-Ramirez S."/>
            <person name="Szollosi G.J."/>
            <person name="Szarkandi J.G."/>
            <person name="Papp V."/>
            <person name="Albert L."/>
            <person name="Andreopoulos W."/>
            <person name="Angelini C."/>
            <person name="Antonin V."/>
            <person name="Barry K.W."/>
            <person name="Bougher N.L."/>
            <person name="Buchanan P."/>
            <person name="Buyck B."/>
            <person name="Bense V."/>
            <person name="Catcheside P."/>
            <person name="Chovatia M."/>
            <person name="Cooper J."/>
            <person name="Damon W."/>
            <person name="Desjardin D."/>
            <person name="Finy P."/>
            <person name="Geml J."/>
            <person name="Haridas S."/>
            <person name="Hughes K."/>
            <person name="Justo A."/>
            <person name="Karasinski D."/>
            <person name="Kautmanova I."/>
            <person name="Kiss B."/>
            <person name="Kocsube S."/>
            <person name="Kotiranta H."/>
            <person name="LaButti K.M."/>
            <person name="Lechner B.E."/>
            <person name="Liimatainen K."/>
            <person name="Lipzen A."/>
            <person name="Lukacs Z."/>
            <person name="Mihaltcheva S."/>
            <person name="Morgado L.N."/>
            <person name="Niskanen T."/>
            <person name="Noordeloos M.E."/>
            <person name="Ohm R.A."/>
            <person name="Ortiz-Santana B."/>
            <person name="Ovrebo C."/>
            <person name="Racz N."/>
            <person name="Riley R."/>
            <person name="Savchenko A."/>
            <person name="Shiryaev A."/>
            <person name="Soop K."/>
            <person name="Spirin V."/>
            <person name="Szebenyi C."/>
            <person name="Tomsovsky M."/>
            <person name="Tulloss R.E."/>
            <person name="Uehling J."/>
            <person name="Grigoriev I.V."/>
            <person name="Vagvolgyi C."/>
            <person name="Papp T."/>
            <person name="Martin F.M."/>
            <person name="Miettinen O."/>
            <person name="Hibbett D.S."/>
            <person name="Nagy L.G."/>
        </authorList>
    </citation>
    <scope>NUCLEOTIDE SEQUENCE [LARGE SCALE GENOMIC DNA]</scope>
    <source>
        <strain evidence="2 3">FP101781</strain>
    </source>
</reference>
<organism evidence="2 3">
    <name type="scientific">Coprinellus micaceus</name>
    <name type="common">Glistening ink-cap mushroom</name>
    <name type="synonym">Coprinus micaceus</name>
    <dbReference type="NCBI Taxonomy" id="71717"/>
    <lineage>
        <taxon>Eukaryota</taxon>
        <taxon>Fungi</taxon>
        <taxon>Dikarya</taxon>
        <taxon>Basidiomycota</taxon>
        <taxon>Agaricomycotina</taxon>
        <taxon>Agaricomycetes</taxon>
        <taxon>Agaricomycetidae</taxon>
        <taxon>Agaricales</taxon>
        <taxon>Agaricineae</taxon>
        <taxon>Psathyrellaceae</taxon>
        <taxon>Coprinellus</taxon>
    </lineage>
</organism>
<protein>
    <submittedName>
        <fullName evidence="2">Uncharacterized protein</fullName>
    </submittedName>
</protein>
<dbReference type="Proteomes" id="UP000298030">
    <property type="component" value="Unassembled WGS sequence"/>
</dbReference>
<dbReference type="AlphaFoldDB" id="A0A4Y7TDZ4"/>
<accession>A0A4Y7TDZ4</accession>